<proteinExistence type="predicted"/>
<gene>
    <name evidence="1" type="ORF">CBJ15_20165</name>
</gene>
<name>A0A5W9CS08_SALRU</name>
<organism evidence="1">
    <name type="scientific">Salmonella rubislaw</name>
    <dbReference type="NCBI Taxonomy" id="598"/>
    <lineage>
        <taxon>Bacteria</taxon>
        <taxon>Pseudomonadati</taxon>
        <taxon>Pseudomonadota</taxon>
        <taxon>Gammaproteobacteria</taxon>
        <taxon>Enterobacterales</taxon>
        <taxon>Enterobacteriaceae</taxon>
        <taxon>Salmonella</taxon>
    </lineage>
</organism>
<reference evidence="1" key="1">
    <citation type="submission" date="2018-08" db="EMBL/GenBank/DDBJ databases">
        <authorList>
            <consortium name="GenomeTrakr network: Whole genome sequencing for foodborne pathogen traceback"/>
        </authorList>
    </citation>
    <scope>NUCLEOTIDE SEQUENCE</scope>
    <source>
        <strain evidence="1">CFSAN064236</strain>
    </source>
</reference>
<protein>
    <submittedName>
        <fullName evidence="1">Uncharacterized protein</fullName>
    </submittedName>
</protein>
<dbReference type="AlphaFoldDB" id="A0A5W9CS08"/>
<dbReference type="EMBL" id="AAHNTO010000017">
    <property type="protein sequence ID" value="EBY3182714.1"/>
    <property type="molecule type" value="Genomic_DNA"/>
</dbReference>
<evidence type="ECO:0000313" key="1">
    <source>
        <dbReference type="EMBL" id="EBY3182714.1"/>
    </source>
</evidence>
<accession>A0A5W9CS08</accession>
<sequence length="52" mass="6013">MHAGCGEAAKEKKTASPFVVTFIFISYASRNTRWDKTETHKASQWLARLYMF</sequence>
<comment type="caution">
    <text evidence="1">The sequence shown here is derived from an EMBL/GenBank/DDBJ whole genome shotgun (WGS) entry which is preliminary data.</text>
</comment>